<evidence type="ECO:0000259" key="6">
    <source>
        <dbReference type="Pfam" id="PF25963"/>
    </source>
</evidence>
<dbReference type="Proteomes" id="UP001529369">
    <property type="component" value="Unassembled WGS sequence"/>
</dbReference>
<proteinExistence type="inferred from homology"/>
<dbReference type="Pfam" id="PF25917">
    <property type="entry name" value="BSH_RND"/>
    <property type="match status" value="1"/>
</dbReference>
<dbReference type="EMBL" id="JAUFPN010000115">
    <property type="protein sequence ID" value="MDN3564840.1"/>
    <property type="molecule type" value="Genomic_DNA"/>
</dbReference>
<feature type="domain" description="p-hydroxybenzoic acid efflux pump subunit AaeA-like beta-barrel" evidence="6">
    <location>
        <begin position="188"/>
        <end position="283"/>
    </location>
</feature>
<keyword evidence="3" id="KW-1133">Transmembrane helix</keyword>
<dbReference type="InterPro" id="IPR050393">
    <property type="entry name" value="MFP_Efflux_Pump"/>
</dbReference>
<evidence type="ECO:0000259" key="5">
    <source>
        <dbReference type="Pfam" id="PF25917"/>
    </source>
</evidence>
<evidence type="ECO:0000256" key="3">
    <source>
        <dbReference type="ARBA" id="ARBA00022989"/>
    </source>
</evidence>
<dbReference type="NCBIfam" id="TIGR01730">
    <property type="entry name" value="RND_mfp"/>
    <property type="match status" value="1"/>
</dbReference>
<keyword evidence="2" id="KW-0812">Transmembrane</keyword>
<organism evidence="7 8">
    <name type="scientific">Paeniroseomonas aquatica</name>
    <dbReference type="NCBI Taxonomy" id="373043"/>
    <lineage>
        <taxon>Bacteria</taxon>
        <taxon>Pseudomonadati</taxon>
        <taxon>Pseudomonadota</taxon>
        <taxon>Alphaproteobacteria</taxon>
        <taxon>Acetobacterales</taxon>
        <taxon>Acetobacteraceae</taxon>
        <taxon>Paeniroseomonas</taxon>
    </lineage>
</organism>
<evidence type="ECO:0000313" key="7">
    <source>
        <dbReference type="EMBL" id="MDN3564840.1"/>
    </source>
</evidence>
<dbReference type="Pfam" id="PF25963">
    <property type="entry name" value="Beta-barrel_AAEA"/>
    <property type="match status" value="1"/>
</dbReference>
<comment type="caution">
    <text evidence="7">The sequence shown here is derived from an EMBL/GenBank/DDBJ whole genome shotgun (WGS) entry which is preliminary data.</text>
</comment>
<dbReference type="InterPro" id="IPR058625">
    <property type="entry name" value="MdtA-like_BSH"/>
</dbReference>
<evidence type="ECO:0000256" key="2">
    <source>
        <dbReference type="ARBA" id="ARBA00022692"/>
    </source>
</evidence>
<evidence type="ECO:0000256" key="1">
    <source>
        <dbReference type="ARBA" id="ARBA00009477"/>
    </source>
</evidence>
<dbReference type="Gene3D" id="2.40.50.100">
    <property type="match status" value="1"/>
</dbReference>
<feature type="domain" description="Multidrug resistance protein MdtA-like barrel-sandwich hybrid" evidence="5">
    <location>
        <begin position="44"/>
        <end position="184"/>
    </location>
</feature>
<name>A0ABT8A4X0_9PROT</name>
<protein>
    <submittedName>
        <fullName evidence="7">HlyD family secretion protein</fullName>
    </submittedName>
</protein>
<dbReference type="InterPro" id="IPR006143">
    <property type="entry name" value="RND_pump_MFP"/>
</dbReference>
<dbReference type="RefSeq" id="WP_290316653.1">
    <property type="nucleotide sequence ID" value="NZ_JAUFPN010000115.1"/>
</dbReference>
<reference evidence="8" key="1">
    <citation type="journal article" date="2019" name="Int. J. Syst. Evol. Microbiol.">
        <title>The Global Catalogue of Microorganisms (GCM) 10K type strain sequencing project: providing services to taxonomists for standard genome sequencing and annotation.</title>
        <authorList>
            <consortium name="The Broad Institute Genomics Platform"/>
            <consortium name="The Broad Institute Genome Sequencing Center for Infectious Disease"/>
            <person name="Wu L."/>
            <person name="Ma J."/>
        </authorList>
    </citation>
    <scope>NUCLEOTIDE SEQUENCE [LARGE SCALE GENOMIC DNA]</scope>
    <source>
        <strain evidence="8">CECT 7131</strain>
    </source>
</reference>
<dbReference type="Gene3D" id="1.10.287.470">
    <property type="entry name" value="Helix hairpin bin"/>
    <property type="match status" value="1"/>
</dbReference>
<comment type="similarity">
    <text evidence="1">Belongs to the membrane fusion protein (MFP) (TC 8.A.1) family.</text>
</comment>
<accession>A0ABT8A4X0</accession>
<evidence type="ECO:0000256" key="4">
    <source>
        <dbReference type="ARBA" id="ARBA00023136"/>
    </source>
</evidence>
<gene>
    <name evidence="7" type="ORF">QWZ14_10730</name>
</gene>
<keyword evidence="4" id="KW-0472">Membrane</keyword>
<sequence length="287" mass="31238">MKRQAGRVALTLLAVLLAGLAGWQLWDYYMLAPWTRDGRVRADVVGITPDVSGLVAAVAVRDNQAVRRGELLFEIDRTRFELAVQQAEAAALSRWSVYQQAQRDAQRLGRLDQSAVSVQAQERATADAQQAAAAYQQSIADRDLARLNLERSRVLAPVNGAVTNLDLRPGDYVTAGRAVFALLDTDTIRVEGYFEETKLPRIAPGAVARVRLMGESRILTGRVESIAGAIEDRDRAAGPNLLANVNPTFSWVRLAQRVPVRIAIDTPPPGIRLLSGRTATVAIDPAP</sequence>
<dbReference type="PANTHER" id="PTHR30367">
    <property type="entry name" value="P-HYDROXYBENZOIC ACID EFFLUX PUMP SUBUNIT AAEA-RELATED"/>
    <property type="match status" value="1"/>
</dbReference>
<evidence type="ECO:0000313" key="8">
    <source>
        <dbReference type="Proteomes" id="UP001529369"/>
    </source>
</evidence>
<dbReference type="SUPFAM" id="SSF111369">
    <property type="entry name" value="HlyD-like secretion proteins"/>
    <property type="match status" value="1"/>
</dbReference>
<dbReference type="PANTHER" id="PTHR30367:SF12">
    <property type="entry name" value="P-HYDROXYBENZOIC ACID EFFLUX PUMP SUBUNIT AAEA"/>
    <property type="match status" value="1"/>
</dbReference>
<dbReference type="Gene3D" id="2.40.30.170">
    <property type="match status" value="1"/>
</dbReference>
<dbReference type="InterPro" id="IPR058634">
    <property type="entry name" value="AaeA-lik-b-barrel"/>
</dbReference>
<keyword evidence="8" id="KW-1185">Reference proteome</keyword>